<dbReference type="GO" id="GO:0035251">
    <property type="term" value="F:UDP-glucosyltransferase activity"/>
    <property type="evidence" value="ECO:0007669"/>
    <property type="project" value="InterPro"/>
</dbReference>
<protein>
    <recommendedName>
        <fullName evidence="4">Glycosyltransferase</fullName>
        <ecNumber evidence="4">2.4.1.-</ecNumber>
    </recommendedName>
</protein>
<dbReference type="Gramene" id="ORUFI05G24910.1">
    <property type="protein sequence ID" value="ORUFI05G24910.1"/>
    <property type="gene ID" value="ORUFI05G24910"/>
</dbReference>
<reference evidence="5" key="2">
    <citation type="submission" date="2015-06" db="UniProtKB">
        <authorList>
            <consortium name="EnsemblPlants"/>
        </authorList>
    </citation>
    <scope>IDENTIFICATION</scope>
</reference>
<evidence type="ECO:0000256" key="3">
    <source>
        <dbReference type="RuleBase" id="RU003718"/>
    </source>
</evidence>
<evidence type="ECO:0000256" key="4">
    <source>
        <dbReference type="RuleBase" id="RU362057"/>
    </source>
</evidence>
<accession>A0A0E0PQ80</accession>
<evidence type="ECO:0000313" key="5">
    <source>
        <dbReference type="EnsemblPlants" id="ORUFI05G24910.1"/>
    </source>
</evidence>
<dbReference type="PANTHER" id="PTHR48048:SF92">
    <property type="entry name" value="OS01G0869400 PROTEIN"/>
    <property type="match status" value="1"/>
</dbReference>
<keyword evidence="6" id="KW-1185">Reference proteome</keyword>
<evidence type="ECO:0000313" key="6">
    <source>
        <dbReference type="Proteomes" id="UP000008022"/>
    </source>
</evidence>
<keyword evidence="2 3" id="KW-0808">Transferase</keyword>
<dbReference type="Pfam" id="PF00201">
    <property type="entry name" value="UDPGT"/>
    <property type="match status" value="1"/>
</dbReference>
<organism evidence="5 6">
    <name type="scientific">Oryza rufipogon</name>
    <name type="common">Brownbeard rice</name>
    <name type="synonym">Asian wild rice</name>
    <dbReference type="NCBI Taxonomy" id="4529"/>
    <lineage>
        <taxon>Eukaryota</taxon>
        <taxon>Viridiplantae</taxon>
        <taxon>Streptophyta</taxon>
        <taxon>Embryophyta</taxon>
        <taxon>Tracheophyta</taxon>
        <taxon>Spermatophyta</taxon>
        <taxon>Magnoliopsida</taxon>
        <taxon>Liliopsida</taxon>
        <taxon>Poales</taxon>
        <taxon>Poaceae</taxon>
        <taxon>BOP clade</taxon>
        <taxon>Oryzoideae</taxon>
        <taxon>Oryzeae</taxon>
        <taxon>Oryzinae</taxon>
        <taxon>Oryza</taxon>
    </lineage>
</organism>
<evidence type="ECO:0000256" key="1">
    <source>
        <dbReference type="ARBA" id="ARBA00009995"/>
    </source>
</evidence>
<comment type="similarity">
    <text evidence="1 3">Belongs to the UDP-glycosyltransferase family.</text>
</comment>
<dbReference type="InterPro" id="IPR002213">
    <property type="entry name" value="UDP_glucos_trans"/>
</dbReference>
<sequence length="436" mass="48194">MKKTMVLYPGLSVSHFLPMMQFADELIDRGYAITVALIDPVFQQHIAFPATVDRAISSKPAIRFHRLPRVELPPAITTKDNDFSLLGYLDLVRRHNECLHDFLCSMPPGGAHALVVDPLSVEALDVAKRLNVPGYVFHPGNASAFAIHLQLPLIRAEGQPSFRELGDTPLELPGLPPIPVSYLYEELLEDPESEVYKAIVDLFHRDIQDSNGFLMNTFESLEARVVNALRDARRHGDPAALPPFYCLKEIAVGLEKSGHRFLWVVRAPIVVNNDPEKPYDPRADPDLEALLPAGFLERTSGQGAVVKQWAPQVDVLHHRATGAFVTHSGWNSVLEGITAGVPMLCWPLYSEQKMNKVLMVEDIGIAVEMVGWQQGLVTAEEVEAKVRLVMESEAGNQLRARVTTHKEAAAVAWGDGGSSRAAFAEFLLDADSRQSH</sequence>
<dbReference type="EnsemblPlants" id="ORUFI05G24910.1">
    <property type="protein sequence ID" value="ORUFI05G24910.1"/>
    <property type="gene ID" value="ORUFI05G24910"/>
</dbReference>
<dbReference type="Gene3D" id="3.40.50.2000">
    <property type="entry name" value="Glycogen Phosphorylase B"/>
    <property type="match status" value="2"/>
</dbReference>
<name>A0A0E0PQ80_ORYRU</name>
<dbReference type="Proteomes" id="UP000008022">
    <property type="component" value="Unassembled WGS sequence"/>
</dbReference>
<dbReference type="HOGENOM" id="CLU_001724_3_2_1"/>
<dbReference type="EC" id="2.4.1.-" evidence="4"/>
<proteinExistence type="inferred from homology"/>
<dbReference type="OMA" id="FQQHIAF"/>
<dbReference type="PROSITE" id="PS00375">
    <property type="entry name" value="UDPGT"/>
    <property type="match status" value="1"/>
</dbReference>
<dbReference type="InterPro" id="IPR050481">
    <property type="entry name" value="UDP-glycosyltransf_plant"/>
</dbReference>
<reference evidence="6" key="1">
    <citation type="submission" date="2013-06" db="EMBL/GenBank/DDBJ databases">
        <authorList>
            <person name="Zhao Q."/>
        </authorList>
    </citation>
    <scope>NUCLEOTIDE SEQUENCE</scope>
    <source>
        <strain evidence="6">cv. W1943</strain>
    </source>
</reference>
<evidence type="ECO:0000256" key="2">
    <source>
        <dbReference type="ARBA" id="ARBA00022679"/>
    </source>
</evidence>
<dbReference type="FunFam" id="3.40.50.2000:FF:000056">
    <property type="entry name" value="Glycosyltransferase"/>
    <property type="match status" value="1"/>
</dbReference>
<dbReference type="eggNOG" id="KOG1192">
    <property type="taxonomic scope" value="Eukaryota"/>
</dbReference>
<dbReference type="PANTHER" id="PTHR48048">
    <property type="entry name" value="GLYCOSYLTRANSFERASE"/>
    <property type="match status" value="1"/>
</dbReference>
<dbReference type="AlphaFoldDB" id="A0A0E0PQ80"/>
<dbReference type="CDD" id="cd03784">
    <property type="entry name" value="GT1_Gtf-like"/>
    <property type="match status" value="1"/>
</dbReference>
<dbReference type="SUPFAM" id="SSF53756">
    <property type="entry name" value="UDP-Glycosyltransferase/glycogen phosphorylase"/>
    <property type="match status" value="1"/>
</dbReference>
<keyword evidence="3" id="KW-0328">Glycosyltransferase</keyword>
<dbReference type="InterPro" id="IPR035595">
    <property type="entry name" value="UDP_glycos_trans_CS"/>
</dbReference>
<dbReference type="STRING" id="4529.A0A0E0PQ80"/>